<evidence type="ECO:0000256" key="7">
    <source>
        <dbReference type="ARBA" id="ARBA00024867"/>
    </source>
</evidence>
<evidence type="ECO:0000256" key="6">
    <source>
        <dbReference type="ARBA" id="ARBA00023163"/>
    </source>
</evidence>
<dbReference type="OrthoDB" id="9790442at2"/>
<proteinExistence type="predicted"/>
<dbReference type="KEGG" id="byl:A4V09_18605"/>
<dbReference type="InterPro" id="IPR001867">
    <property type="entry name" value="OmpR/PhoB-type_DNA-bd"/>
</dbReference>
<dbReference type="EMBL" id="CP015405">
    <property type="protein sequence ID" value="ANU77581.1"/>
    <property type="molecule type" value="Genomic_DNA"/>
</dbReference>
<evidence type="ECO:0000256" key="4">
    <source>
        <dbReference type="ARBA" id="ARBA00023015"/>
    </source>
</evidence>
<dbReference type="Gene3D" id="1.10.10.10">
    <property type="entry name" value="Winged helix-like DNA-binding domain superfamily/Winged helix DNA-binding domain"/>
    <property type="match status" value="1"/>
</dbReference>
<dbReference type="Pfam" id="PF00072">
    <property type="entry name" value="Response_reg"/>
    <property type="match status" value="1"/>
</dbReference>
<dbReference type="Gene3D" id="3.40.50.2300">
    <property type="match status" value="1"/>
</dbReference>
<evidence type="ECO:0000313" key="13">
    <source>
        <dbReference type="Proteomes" id="UP000092574"/>
    </source>
</evidence>
<dbReference type="RefSeq" id="WP_065543695.1">
    <property type="nucleotide sequence ID" value="NZ_CP015405.2"/>
</dbReference>
<comment type="function">
    <text evidence="7">May play the central regulatory role in sporulation. It may be an element of the effector pathway responsible for the activation of sporulation genes in response to nutritional stress. Spo0A may act in concert with spo0H (a sigma factor) to control the expression of some genes that are critical to the sporulation process.</text>
</comment>
<dbReference type="GO" id="GO:0005829">
    <property type="term" value="C:cytosol"/>
    <property type="evidence" value="ECO:0007669"/>
    <property type="project" value="TreeGrafter"/>
</dbReference>
<keyword evidence="4" id="KW-0805">Transcription regulation</keyword>
<name>A0A1C7ID45_9FIRM</name>
<dbReference type="AlphaFoldDB" id="A0A1C7ID45"/>
<dbReference type="PROSITE" id="PS50110">
    <property type="entry name" value="RESPONSE_REGULATORY"/>
    <property type="match status" value="1"/>
</dbReference>
<dbReference type="InterPro" id="IPR039420">
    <property type="entry name" value="WalR-like"/>
</dbReference>
<gene>
    <name evidence="12" type="ORF">A4V09_18605</name>
</gene>
<evidence type="ECO:0000259" key="10">
    <source>
        <dbReference type="PROSITE" id="PS50110"/>
    </source>
</evidence>
<dbReference type="InterPro" id="IPR001789">
    <property type="entry name" value="Sig_transdc_resp-reg_receiver"/>
</dbReference>
<dbReference type="InterPro" id="IPR036388">
    <property type="entry name" value="WH-like_DNA-bd_sf"/>
</dbReference>
<keyword evidence="6" id="KW-0804">Transcription</keyword>
<dbReference type="PROSITE" id="PS51755">
    <property type="entry name" value="OMPR_PHOB"/>
    <property type="match status" value="1"/>
</dbReference>
<dbReference type="Proteomes" id="UP000092574">
    <property type="component" value="Chromosome"/>
</dbReference>
<protein>
    <recommendedName>
        <fullName evidence="1">Stage 0 sporulation protein A homolog</fullName>
    </recommendedName>
</protein>
<evidence type="ECO:0000256" key="9">
    <source>
        <dbReference type="PROSITE-ProRule" id="PRU01091"/>
    </source>
</evidence>
<feature type="domain" description="Response regulatory" evidence="10">
    <location>
        <begin position="3"/>
        <end position="115"/>
    </location>
</feature>
<evidence type="ECO:0000313" key="12">
    <source>
        <dbReference type="EMBL" id="ANU77581.1"/>
    </source>
</evidence>
<dbReference type="SMART" id="SM00862">
    <property type="entry name" value="Trans_reg_C"/>
    <property type="match status" value="1"/>
</dbReference>
<dbReference type="CDD" id="cd00383">
    <property type="entry name" value="trans_reg_C"/>
    <property type="match status" value="1"/>
</dbReference>
<keyword evidence="13" id="KW-1185">Reference proteome</keyword>
<dbReference type="GO" id="GO:0000156">
    <property type="term" value="F:phosphorelay response regulator activity"/>
    <property type="evidence" value="ECO:0007669"/>
    <property type="project" value="TreeGrafter"/>
</dbReference>
<evidence type="ECO:0000256" key="8">
    <source>
        <dbReference type="PROSITE-ProRule" id="PRU00169"/>
    </source>
</evidence>
<accession>A0A1C7ID45</accession>
<evidence type="ECO:0000256" key="1">
    <source>
        <dbReference type="ARBA" id="ARBA00018672"/>
    </source>
</evidence>
<reference evidence="12" key="1">
    <citation type="submission" date="2017-04" db="EMBL/GenBank/DDBJ databases">
        <title>Complete Genome Sequences of Twelve Strains of a Stable Defined Moderately Diverse Mouse Microbiota 2 (sDMDMm2).</title>
        <authorList>
            <person name="Uchimura Y."/>
            <person name="Wyss M."/>
            <person name="Brugiroux S."/>
            <person name="Limenitakis J.P."/>
            <person name="Stecher B."/>
            <person name="McCoy K.D."/>
            <person name="Macpherson A.J."/>
        </authorList>
    </citation>
    <scope>NUCLEOTIDE SEQUENCE</scope>
    <source>
        <strain evidence="12">YL58</strain>
    </source>
</reference>
<dbReference type="FunFam" id="3.40.50.2300:FF:000001">
    <property type="entry name" value="DNA-binding response regulator PhoB"/>
    <property type="match status" value="1"/>
</dbReference>
<dbReference type="GO" id="GO:0032993">
    <property type="term" value="C:protein-DNA complex"/>
    <property type="evidence" value="ECO:0007669"/>
    <property type="project" value="TreeGrafter"/>
</dbReference>
<keyword evidence="5 9" id="KW-0238">DNA-binding</keyword>
<dbReference type="STRING" id="1796616.A4V09_18605"/>
<feature type="modified residue" description="4-aspartylphosphate" evidence="8">
    <location>
        <position position="51"/>
    </location>
</feature>
<dbReference type="GO" id="GO:0000976">
    <property type="term" value="F:transcription cis-regulatory region binding"/>
    <property type="evidence" value="ECO:0007669"/>
    <property type="project" value="TreeGrafter"/>
</dbReference>
<dbReference type="SMART" id="SM00448">
    <property type="entry name" value="REC"/>
    <property type="match status" value="1"/>
</dbReference>
<dbReference type="PANTHER" id="PTHR48111:SF32">
    <property type="entry name" value="STAGE 0 SPORULATION PROTEIN A HOMOLOG"/>
    <property type="match status" value="1"/>
</dbReference>
<dbReference type="SUPFAM" id="SSF52172">
    <property type="entry name" value="CheY-like"/>
    <property type="match status" value="1"/>
</dbReference>
<evidence type="ECO:0000259" key="11">
    <source>
        <dbReference type="PROSITE" id="PS51755"/>
    </source>
</evidence>
<evidence type="ECO:0000256" key="3">
    <source>
        <dbReference type="ARBA" id="ARBA00023012"/>
    </source>
</evidence>
<evidence type="ECO:0000256" key="2">
    <source>
        <dbReference type="ARBA" id="ARBA00022553"/>
    </source>
</evidence>
<feature type="domain" description="OmpR/PhoB-type" evidence="11">
    <location>
        <begin position="125"/>
        <end position="219"/>
    </location>
</feature>
<feature type="DNA-binding region" description="OmpR/PhoB-type" evidence="9">
    <location>
        <begin position="125"/>
        <end position="219"/>
    </location>
</feature>
<dbReference type="InterPro" id="IPR011006">
    <property type="entry name" value="CheY-like_superfamily"/>
</dbReference>
<dbReference type="CDD" id="cd17574">
    <property type="entry name" value="REC_OmpR"/>
    <property type="match status" value="1"/>
</dbReference>
<evidence type="ECO:0000256" key="5">
    <source>
        <dbReference type="ARBA" id="ARBA00023125"/>
    </source>
</evidence>
<dbReference type="PANTHER" id="PTHR48111">
    <property type="entry name" value="REGULATOR OF RPOS"/>
    <property type="match status" value="1"/>
</dbReference>
<sequence>MQKILIVEDDADIQDILKNHLIDAGYEVAVASDGVAGIAMFDDAIDLVLLDIMLPKIDGYGVCEVIRKRSQVPIIMLTALSDEENQLRGFEQQIDDYIPKPFSPKILLCKIAAILRRRTTENQNQSLLTYKELSIDIDGFHVYQSGNEVVLTSKEFSLLRLMIENQGKVFTRQMLLERLWSDDLEVEDRIVDSHIKNIRKKLSADYIKTIRGVGYRIDKVH</sequence>
<dbReference type="GO" id="GO:0006355">
    <property type="term" value="P:regulation of DNA-templated transcription"/>
    <property type="evidence" value="ECO:0007669"/>
    <property type="project" value="InterPro"/>
</dbReference>
<keyword evidence="2 8" id="KW-0597">Phosphoprotein</keyword>
<organism evidence="12 13">
    <name type="scientific">Blautia pseudococcoides</name>
    <dbReference type="NCBI Taxonomy" id="1796616"/>
    <lineage>
        <taxon>Bacteria</taxon>
        <taxon>Bacillati</taxon>
        <taxon>Bacillota</taxon>
        <taxon>Clostridia</taxon>
        <taxon>Lachnospirales</taxon>
        <taxon>Lachnospiraceae</taxon>
        <taxon>Blautia</taxon>
    </lineage>
</organism>
<keyword evidence="3" id="KW-0902">Two-component regulatory system</keyword>
<dbReference type="Pfam" id="PF00486">
    <property type="entry name" value="Trans_reg_C"/>
    <property type="match status" value="1"/>
</dbReference>